<reference evidence="10" key="1">
    <citation type="journal article" date="2017" name="Genome Biol.">
        <title>Comparative genomics reveals high biological diversity and specific adaptations in the industrially and medically important fungal genus Aspergillus.</title>
        <authorList>
            <person name="de Vries R.P."/>
            <person name="Riley R."/>
            <person name="Wiebenga A."/>
            <person name="Aguilar-Osorio G."/>
            <person name="Amillis S."/>
            <person name="Uchima C.A."/>
            <person name="Anderluh G."/>
            <person name="Asadollahi M."/>
            <person name="Askin M."/>
            <person name="Barry K."/>
            <person name="Battaglia E."/>
            <person name="Bayram O."/>
            <person name="Benocci T."/>
            <person name="Braus-Stromeyer S.A."/>
            <person name="Caldana C."/>
            <person name="Canovas D."/>
            <person name="Cerqueira G.C."/>
            <person name="Chen F."/>
            <person name="Chen W."/>
            <person name="Choi C."/>
            <person name="Clum A."/>
            <person name="Dos Santos R.A."/>
            <person name="Damasio A.R."/>
            <person name="Diallinas G."/>
            <person name="Emri T."/>
            <person name="Fekete E."/>
            <person name="Flipphi M."/>
            <person name="Freyberg S."/>
            <person name="Gallo A."/>
            <person name="Gournas C."/>
            <person name="Habgood R."/>
            <person name="Hainaut M."/>
            <person name="Harispe M.L."/>
            <person name="Henrissat B."/>
            <person name="Hilden K.S."/>
            <person name="Hope R."/>
            <person name="Hossain A."/>
            <person name="Karabika E."/>
            <person name="Karaffa L."/>
            <person name="Karanyi Z."/>
            <person name="Krasevec N."/>
            <person name="Kuo A."/>
            <person name="Kusch H."/>
            <person name="LaButti K."/>
            <person name="Lagendijk E.L."/>
            <person name="Lapidus A."/>
            <person name="Levasseur A."/>
            <person name="Lindquist E."/>
            <person name="Lipzen A."/>
            <person name="Logrieco A.F."/>
            <person name="MacCabe A."/>
            <person name="Maekelae M.R."/>
            <person name="Malavazi I."/>
            <person name="Melin P."/>
            <person name="Meyer V."/>
            <person name="Mielnichuk N."/>
            <person name="Miskei M."/>
            <person name="Molnar A.P."/>
            <person name="Mule G."/>
            <person name="Ngan C.Y."/>
            <person name="Orejas M."/>
            <person name="Orosz E."/>
            <person name="Ouedraogo J.P."/>
            <person name="Overkamp K.M."/>
            <person name="Park H.-S."/>
            <person name="Perrone G."/>
            <person name="Piumi F."/>
            <person name="Punt P.J."/>
            <person name="Ram A.F."/>
            <person name="Ramon A."/>
            <person name="Rauscher S."/>
            <person name="Record E."/>
            <person name="Riano-Pachon D.M."/>
            <person name="Robert V."/>
            <person name="Roehrig J."/>
            <person name="Ruller R."/>
            <person name="Salamov A."/>
            <person name="Salih N.S."/>
            <person name="Samson R.A."/>
            <person name="Sandor E."/>
            <person name="Sanguinetti M."/>
            <person name="Schuetze T."/>
            <person name="Sepcic K."/>
            <person name="Shelest E."/>
            <person name="Sherlock G."/>
            <person name="Sophianopoulou V."/>
            <person name="Squina F.M."/>
            <person name="Sun H."/>
            <person name="Susca A."/>
            <person name="Todd R.B."/>
            <person name="Tsang A."/>
            <person name="Unkles S.E."/>
            <person name="van de Wiele N."/>
            <person name="van Rossen-Uffink D."/>
            <person name="Oliveira J.V."/>
            <person name="Vesth T.C."/>
            <person name="Visser J."/>
            <person name="Yu J.-H."/>
            <person name="Zhou M."/>
            <person name="Andersen M.R."/>
            <person name="Archer D.B."/>
            <person name="Baker S.E."/>
            <person name="Benoit I."/>
            <person name="Brakhage A.A."/>
            <person name="Braus G.H."/>
            <person name="Fischer R."/>
            <person name="Frisvad J.C."/>
            <person name="Goldman G.H."/>
            <person name="Houbraken J."/>
            <person name="Oakley B."/>
            <person name="Pocsi I."/>
            <person name="Scazzocchio C."/>
            <person name="Seiboth B."/>
            <person name="vanKuyk P.A."/>
            <person name="Wortman J."/>
            <person name="Dyer P.S."/>
            <person name="Grigoriev I.V."/>
        </authorList>
    </citation>
    <scope>NUCLEOTIDE SEQUENCE [LARGE SCALE GENOMIC DNA]</scope>
    <source>
        <strain evidence="10">CBS 593.65</strain>
    </source>
</reference>
<accession>A0A1L9TN34</accession>
<name>A0A1L9TN34_9EURO</name>
<comment type="similarity">
    <text evidence="6">Belongs to the mitochondrion-specific ribosomal protein mL54 family.</text>
</comment>
<evidence type="ECO:0000256" key="5">
    <source>
        <dbReference type="ARBA" id="ARBA00023274"/>
    </source>
</evidence>
<dbReference type="EMBL" id="KV878584">
    <property type="protein sequence ID" value="OJJ60818.1"/>
    <property type="molecule type" value="Genomic_DNA"/>
</dbReference>
<evidence type="ECO:0000256" key="7">
    <source>
        <dbReference type="ARBA" id="ARBA00035179"/>
    </source>
</evidence>
<dbReference type="InterPro" id="IPR013870">
    <property type="entry name" value="Ribosomal_mL54"/>
</dbReference>
<evidence type="ECO:0000256" key="3">
    <source>
        <dbReference type="ARBA" id="ARBA00022980"/>
    </source>
</evidence>
<feature type="region of interest" description="Disordered" evidence="8">
    <location>
        <begin position="37"/>
        <end position="112"/>
    </location>
</feature>
<dbReference type="OrthoDB" id="10252718at2759"/>
<feature type="compositionally biased region" description="Polar residues" evidence="8">
    <location>
        <begin position="64"/>
        <end position="78"/>
    </location>
</feature>
<dbReference type="AlphaFoldDB" id="A0A1L9TN34"/>
<dbReference type="STRING" id="1036612.A0A1L9TN34"/>
<evidence type="ECO:0000256" key="4">
    <source>
        <dbReference type="ARBA" id="ARBA00023128"/>
    </source>
</evidence>
<evidence type="ECO:0000313" key="10">
    <source>
        <dbReference type="Proteomes" id="UP000184356"/>
    </source>
</evidence>
<gene>
    <name evidence="9" type="ORF">ASPSYDRAFT_56305</name>
</gene>
<comment type="subcellular location">
    <subcellularLocation>
        <location evidence="1">Mitochondrion</location>
    </subcellularLocation>
</comment>
<dbReference type="Proteomes" id="UP000184356">
    <property type="component" value="Unassembled WGS sequence"/>
</dbReference>
<sequence length="240" mass="26308">MKMICQRCRSSIFTRLQHQSFTSSLGASQRIQLRNYSDGKPSVSAAPPPPKPRQPIGDDITIPSAISSATPGVSQPLSTPGGVHVDVDPTQPAKAAKPAVERPPSSCAPGTQMLGLNYFRNKTDPIAKEDNEYPEWLWSLLDNSKKEAKKGGVDPNTLNKKQRKRYEKKMAARAATLPVRIPVHHQATDITAAEYNRNGEAPEDILGVATESLEKRSEITKSSREARRKAIREANFLSGL</sequence>
<dbReference type="Pfam" id="PF08561">
    <property type="entry name" value="Ribosomal_L37"/>
    <property type="match status" value="1"/>
</dbReference>
<dbReference type="RefSeq" id="XP_040704624.1">
    <property type="nucleotide sequence ID" value="XM_040849189.1"/>
</dbReference>
<dbReference type="VEuPathDB" id="FungiDB:ASPSYDRAFT_56305"/>
<protein>
    <recommendedName>
        <fullName evidence="7">Large ribosomal subunit protein mL54</fullName>
    </recommendedName>
</protein>
<dbReference type="PANTHER" id="PTHR28595:SF1">
    <property type="entry name" value="LARGE RIBOSOMAL SUBUNIT PROTEIN ML54"/>
    <property type="match status" value="1"/>
</dbReference>
<keyword evidence="3" id="KW-0689">Ribosomal protein</keyword>
<evidence type="ECO:0000313" key="9">
    <source>
        <dbReference type="EMBL" id="OJJ60818.1"/>
    </source>
</evidence>
<evidence type="ECO:0000256" key="2">
    <source>
        <dbReference type="ARBA" id="ARBA00022946"/>
    </source>
</evidence>
<evidence type="ECO:0000256" key="8">
    <source>
        <dbReference type="SAM" id="MobiDB-lite"/>
    </source>
</evidence>
<evidence type="ECO:0000256" key="6">
    <source>
        <dbReference type="ARBA" id="ARBA00033752"/>
    </source>
</evidence>
<dbReference type="GO" id="GO:0003735">
    <property type="term" value="F:structural constituent of ribosome"/>
    <property type="evidence" value="ECO:0007669"/>
    <property type="project" value="TreeGrafter"/>
</dbReference>
<keyword evidence="10" id="KW-1185">Reference proteome</keyword>
<proteinExistence type="inferred from homology"/>
<organism evidence="9 10">
    <name type="scientific">Aspergillus sydowii CBS 593.65</name>
    <dbReference type="NCBI Taxonomy" id="1036612"/>
    <lineage>
        <taxon>Eukaryota</taxon>
        <taxon>Fungi</taxon>
        <taxon>Dikarya</taxon>
        <taxon>Ascomycota</taxon>
        <taxon>Pezizomycotina</taxon>
        <taxon>Eurotiomycetes</taxon>
        <taxon>Eurotiomycetidae</taxon>
        <taxon>Eurotiales</taxon>
        <taxon>Aspergillaceae</taxon>
        <taxon>Aspergillus</taxon>
        <taxon>Aspergillus subgen. Nidulantes</taxon>
    </lineage>
</organism>
<dbReference type="GeneID" id="63765262"/>
<keyword evidence="5" id="KW-0687">Ribonucleoprotein</keyword>
<keyword evidence="4" id="KW-0496">Mitochondrion</keyword>
<dbReference type="PANTHER" id="PTHR28595">
    <property type="entry name" value="39S RIBOSOMAL PROTEIN L54, MITOCHONDRIAL"/>
    <property type="match status" value="1"/>
</dbReference>
<evidence type="ECO:0000256" key="1">
    <source>
        <dbReference type="ARBA" id="ARBA00004173"/>
    </source>
</evidence>
<keyword evidence="2" id="KW-0809">Transit peptide</keyword>
<dbReference type="GO" id="GO:0005762">
    <property type="term" value="C:mitochondrial large ribosomal subunit"/>
    <property type="evidence" value="ECO:0007669"/>
    <property type="project" value="TreeGrafter"/>
</dbReference>